<feature type="transmembrane region" description="Helical" evidence="1">
    <location>
        <begin position="32"/>
        <end position="57"/>
    </location>
</feature>
<comment type="caution">
    <text evidence="2">The sequence shown here is derived from an EMBL/GenBank/DDBJ whole genome shotgun (WGS) entry which is preliminary data.</text>
</comment>
<dbReference type="Proteomes" id="UP000032336">
    <property type="component" value="Unassembled WGS sequence"/>
</dbReference>
<feature type="transmembrane region" description="Helical" evidence="1">
    <location>
        <begin position="63"/>
        <end position="92"/>
    </location>
</feature>
<name>A0A0D8FTZ5_9ACTN</name>
<evidence type="ECO:0000256" key="1">
    <source>
        <dbReference type="SAM" id="Phobius"/>
    </source>
</evidence>
<organism evidence="2 3">
    <name type="scientific">Ferrimicrobium acidiphilum DSM 19497</name>
    <dbReference type="NCBI Taxonomy" id="1121877"/>
    <lineage>
        <taxon>Bacteria</taxon>
        <taxon>Bacillati</taxon>
        <taxon>Actinomycetota</taxon>
        <taxon>Acidimicrobiia</taxon>
        <taxon>Acidimicrobiales</taxon>
        <taxon>Acidimicrobiaceae</taxon>
        <taxon>Ferrimicrobium</taxon>
    </lineage>
</organism>
<dbReference type="RefSeq" id="WP_035389307.1">
    <property type="nucleotide sequence ID" value="NZ_JQKF01000011.1"/>
</dbReference>
<keyword evidence="3" id="KW-1185">Reference proteome</keyword>
<dbReference type="OrthoDB" id="5245089at2"/>
<feature type="transmembrane region" description="Helical" evidence="1">
    <location>
        <begin position="131"/>
        <end position="148"/>
    </location>
</feature>
<keyword evidence="1" id="KW-1133">Transmembrane helix</keyword>
<dbReference type="AlphaFoldDB" id="A0A0D8FTZ5"/>
<dbReference type="EMBL" id="JXUW01000014">
    <property type="protein sequence ID" value="KJE76611.1"/>
    <property type="molecule type" value="Genomic_DNA"/>
</dbReference>
<gene>
    <name evidence="2" type="ORF">FEAC_16910</name>
</gene>
<dbReference type="GeneID" id="78372857"/>
<keyword evidence="1" id="KW-0812">Transmembrane</keyword>
<accession>A0A0D8FTZ5</accession>
<sequence length="154" mass="16717">MLITLEDRLLDISSHLPKLPDRVVGRLTKSAWMIALVVGILVLLDAFDIVSAATAFGGSCTGILLGCVGGSALSSFYVAAALTAIYGIIYLWGVQPLRELRYRGWRIVFTGTLIQLVVGVVLTFFFGLNGIALVLIEVAVGWYLLFSIRSSFVY</sequence>
<reference evidence="2 3" key="1">
    <citation type="submission" date="2015-01" db="EMBL/GenBank/DDBJ databases">
        <title>Draft genome of the acidophilic iron oxidizer Ferrimicrobium acidiphilum strain T23.</title>
        <authorList>
            <person name="Poehlein A."/>
            <person name="Eisen S."/>
            <person name="Schloemann M."/>
            <person name="Johnson B.D."/>
            <person name="Daniel R."/>
            <person name="Muehling M."/>
        </authorList>
    </citation>
    <scope>NUCLEOTIDE SEQUENCE [LARGE SCALE GENOMIC DNA]</scope>
    <source>
        <strain evidence="2 3">T23</strain>
    </source>
</reference>
<feature type="transmembrane region" description="Helical" evidence="1">
    <location>
        <begin position="104"/>
        <end position="125"/>
    </location>
</feature>
<keyword evidence="1" id="KW-0472">Membrane</keyword>
<proteinExistence type="predicted"/>
<dbReference type="STRING" id="1121877.FEAC_16910"/>
<protein>
    <submittedName>
        <fullName evidence="2">Uncharacterized protein</fullName>
    </submittedName>
</protein>
<evidence type="ECO:0000313" key="2">
    <source>
        <dbReference type="EMBL" id="KJE76611.1"/>
    </source>
</evidence>
<dbReference type="eggNOG" id="ENOG5031DB3">
    <property type="taxonomic scope" value="Bacteria"/>
</dbReference>
<evidence type="ECO:0000313" key="3">
    <source>
        <dbReference type="Proteomes" id="UP000032336"/>
    </source>
</evidence>